<proteinExistence type="predicted"/>
<dbReference type="GO" id="GO:0008168">
    <property type="term" value="F:methyltransferase activity"/>
    <property type="evidence" value="ECO:0007669"/>
    <property type="project" value="UniProtKB-KW"/>
</dbReference>
<dbReference type="OrthoDB" id="308383at2759"/>
<keyword evidence="6" id="KW-0489">Methyltransferase</keyword>
<dbReference type="GO" id="GO:0032259">
    <property type="term" value="P:methylation"/>
    <property type="evidence" value="ECO:0007669"/>
    <property type="project" value="UniProtKB-KW"/>
</dbReference>
<evidence type="ECO:0000313" key="6">
    <source>
        <dbReference type="EMBL" id="KZV46560.1"/>
    </source>
</evidence>
<sequence>MIELNAASGNTDYLRSLAGGVCETSDTNHNQGCNLSKQDAFMKRETKSCEACGMSITPNSRKSKDSAVMTNRLCISCAKLKKSKHYCGICKKIRNQADNGTWVRCNGCKVWVHAECDKFPKNNFKDLGTDYYCPECKARFNFELSDSETLQFKRRHNKKCNSNSILPSKVDVVCSGVEGIYFPSLHLVVCKCGYCGIEKQQLNEWERHTGSKTKTGSLVSG</sequence>
<evidence type="ECO:0000259" key="5">
    <source>
        <dbReference type="PROSITE" id="PS50016"/>
    </source>
</evidence>
<dbReference type="InterPro" id="IPR011011">
    <property type="entry name" value="Znf_FYVE_PHD"/>
</dbReference>
<dbReference type="SMART" id="SM00249">
    <property type="entry name" value="PHD"/>
    <property type="match status" value="1"/>
</dbReference>
<feature type="domain" description="PHD-type" evidence="5">
    <location>
        <begin position="84"/>
        <end position="139"/>
    </location>
</feature>
<gene>
    <name evidence="6" type="ORF">F511_42397</name>
</gene>
<dbReference type="EMBL" id="KQ995545">
    <property type="protein sequence ID" value="KZV46560.1"/>
    <property type="molecule type" value="Genomic_DNA"/>
</dbReference>
<dbReference type="InterPro" id="IPR019786">
    <property type="entry name" value="Zinc_finger_PHD-type_CS"/>
</dbReference>
<dbReference type="GO" id="GO:0008270">
    <property type="term" value="F:zinc ion binding"/>
    <property type="evidence" value="ECO:0007669"/>
    <property type="project" value="UniProtKB-KW"/>
</dbReference>
<evidence type="ECO:0000256" key="4">
    <source>
        <dbReference type="PROSITE-ProRule" id="PRU00146"/>
    </source>
</evidence>
<evidence type="ECO:0000256" key="1">
    <source>
        <dbReference type="ARBA" id="ARBA00022723"/>
    </source>
</evidence>
<evidence type="ECO:0000313" key="7">
    <source>
        <dbReference type="Proteomes" id="UP000250235"/>
    </source>
</evidence>
<evidence type="ECO:0000256" key="2">
    <source>
        <dbReference type="ARBA" id="ARBA00022771"/>
    </source>
</evidence>
<name>A0A2Z7CHS7_9LAMI</name>
<dbReference type="PROSITE" id="PS50016">
    <property type="entry name" value="ZF_PHD_2"/>
    <property type="match status" value="1"/>
</dbReference>
<dbReference type="PROSITE" id="PS01359">
    <property type="entry name" value="ZF_PHD_1"/>
    <property type="match status" value="1"/>
</dbReference>
<dbReference type="Gene3D" id="3.30.40.10">
    <property type="entry name" value="Zinc/RING finger domain, C3HC4 (zinc finger)"/>
    <property type="match status" value="1"/>
</dbReference>
<dbReference type="InterPro" id="IPR001965">
    <property type="entry name" value="Znf_PHD"/>
</dbReference>
<dbReference type="AlphaFoldDB" id="A0A2Z7CHS7"/>
<keyword evidence="6" id="KW-0808">Transferase</keyword>
<dbReference type="Proteomes" id="UP000250235">
    <property type="component" value="Unassembled WGS sequence"/>
</dbReference>
<keyword evidence="7" id="KW-1185">Reference proteome</keyword>
<dbReference type="InterPro" id="IPR013083">
    <property type="entry name" value="Znf_RING/FYVE/PHD"/>
</dbReference>
<dbReference type="SUPFAM" id="SSF57903">
    <property type="entry name" value="FYVE/PHD zinc finger"/>
    <property type="match status" value="1"/>
</dbReference>
<reference evidence="6 7" key="1">
    <citation type="journal article" date="2015" name="Proc. Natl. Acad. Sci. U.S.A.">
        <title>The resurrection genome of Boea hygrometrica: A blueprint for survival of dehydration.</title>
        <authorList>
            <person name="Xiao L."/>
            <person name="Yang G."/>
            <person name="Zhang L."/>
            <person name="Yang X."/>
            <person name="Zhao S."/>
            <person name="Ji Z."/>
            <person name="Zhou Q."/>
            <person name="Hu M."/>
            <person name="Wang Y."/>
            <person name="Chen M."/>
            <person name="Xu Y."/>
            <person name="Jin H."/>
            <person name="Xiao X."/>
            <person name="Hu G."/>
            <person name="Bao F."/>
            <person name="Hu Y."/>
            <person name="Wan P."/>
            <person name="Li L."/>
            <person name="Deng X."/>
            <person name="Kuang T."/>
            <person name="Xiang C."/>
            <person name="Zhu J.K."/>
            <person name="Oliver M.J."/>
            <person name="He Y."/>
        </authorList>
    </citation>
    <scope>NUCLEOTIDE SEQUENCE [LARGE SCALE GENOMIC DNA]</scope>
    <source>
        <strain evidence="7">cv. XS01</strain>
    </source>
</reference>
<keyword evidence="1" id="KW-0479">Metal-binding</keyword>
<dbReference type="InterPro" id="IPR019787">
    <property type="entry name" value="Znf_PHD-finger"/>
</dbReference>
<keyword evidence="2 4" id="KW-0863">Zinc-finger</keyword>
<evidence type="ECO:0000256" key="3">
    <source>
        <dbReference type="ARBA" id="ARBA00022833"/>
    </source>
</evidence>
<protein>
    <submittedName>
        <fullName evidence="6">Histone-lysine N-methyltransferase ATX4-like</fullName>
    </submittedName>
</protein>
<dbReference type="Pfam" id="PF00628">
    <property type="entry name" value="PHD"/>
    <property type="match status" value="1"/>
</dbReference>
<dbReference type="CDD" id="cd15517">
    <property type="entry name" value="PHD_TCF19_like"/>
    <property type="match status" value="1"/>
</dbReference>
<organism evidence="6 7">
    <name type="scientific">Dorcoceras hygrometricum</name>
    <dbReference type="NCBI Taxonomy" id="472368"/>
    <lineage>
        <taxon>Eukaryota</taxon>
        <taxon>Viridiplantae</taxon>
        <taxon>Streptophyta</taxon>
        <taxon>Embryophyta</taxon>
        <taxon>Tracheophyta</taxon>
        <taxon>Spermatophyta</taxon>
        <taxon>Magnoliopsida</taxon>
        <taxon>eudicotyledons</taxon>
        <taxon>Gunneridae</taxon>
        <taxon>Pentapetalae</taxon>
        <taxon>asterids</taxon>
        <taxon>lamiids</taxon>
        <taxon>Lamiales</taxon>
        <taxon>Gesneriaceae</taxon>
        <taxon>Didymocarpoideae</taxon>
        <taxon>Trichosporeae</taxon>
        <taxon>Loxocarpinae</taxon>
        <taxon>Dorcoceras</taxon>
    </lineage>
</organism>
<accession>A0A2Z7CHS7</accession>
<keyword evidence="3" id="KW-0862">Zinc</keyword>